<protein>
    <submittedName>
        <fullName evidence="3">Alpha/beta hydrolase domain-containing protein</fullName>
    </submittedName>
</protein>
<keyword evidence="1" id="KW-0732">Signal</keyword>
<dbReference type="RefSeq" id="WP_379785684.1">
    <property type="nucleotide sequence ID" value="NZ_JBHSMU010000015.1"/>
</dbReference>
<name>A0ABW0LA30_9BURK</name>
<dbReference type="Proteomes" id="UP001596050">
    <property type="component" value="Unassembled WGS sequence"/>
</dbReference>
<dbReference type="GO" id="GO:0016787">
    <property type="term" value="F:hydrolase activity"/>
    <property type="evidence" value="ECO:0007669"/>
    <property type="project" value="UniProtKB-KW"/>
</dbReference>
<feature type="domain" description="Alpha/beta hydrolase" evidence="2">
    <location>
        <begin position="273"/>
        <end position="692"/>
    </location>
</feature>
<dbReference type="EMBL" id="JBHSMU010000015">
    <property type="protein sequence ID" value="MFC5462236.1"/>
    <property type="molecule type" value="Genomic_DNA"/>
</dbReference>
<feature type="chain" id="PRO_5045298926" evidence="1">
    <location>
        <begin position="26"/>
        <end position="702"/>
    </location>
</feature>
<evidence type="ECO:0000313" key="3">
    <source>
        <dbReference type="EMBL" id="MFC5462236.1"/>
    </source>
</evidence>
<evidence type="ECO:0000256" key="1">
    <source>
        <dbReference type="SAM" id="SignalP"/>
    </source>
</evidence>
<keyword evidence="4" id="KW-1185">Reference proteome</keyword>
<sequence length="702" mass="75832">MKRFMTSLLASGAAAAALVALPAPSAAHVTRFVVNDHALVAGGMNWGKAGPYERLRGTAYMEVDPVDPLNAVIFNIDKAPRNSRGMVEFSTPFVMLKPVDMNRSNHKLWVGLNNRGNCIEVSFGRAFPTPAGGGGNCNRLSAEEIGPDNPLLQKGFVIVDAGWQGDGIPDPDREQLYPNFPVAVNPDGSPITGPLRLEYQLDAATYTQPLPQPFAGQWRAYPAADLNTANATLTVRDRADAPKVSIAANRWAFGRCAAGRPSLVQTATDICLFDGFAPNKIYELIYTARDPIVMGLAYAVPRDIGSFLRYSMTDQAGNRNPLATGRPGSGTGIVRAYSSGTSSTGMYQREFLYLGFNEDEARRKVFDGVTIYSAASYRLFANVQFAHPTFFSGQDQHQDYTSNAIVPFTFAVTTDPVTGVTDGLLKRPATDPLVMQIDEELVFWQWKASLNVVNSAGTPVPVPDKVRLYFQNGFGHIGASGLLAPAGPAGICRHNSQGIASVGMTPRALVQVMDDWADRGIPPPPSNYPTKADLVTVQQYQSLFPTIPGMEAPTVMNQVNVLDFGPLFGPTGGNRTVLPPRLGPQYQALVPKPRPGDGAGAAGIHTMYTRAPLGTNVGWNIRAARAPNLCGLAGSYRPFARTRAERLAAGDSRPSLEERYGSHAGFVNAVRRAGKELVRERFLMKQDADKFIRAAEESNVLK</sequence>
<dbReference type="Pfam" id="PF20091">
    <property type="entry name" value="Abhydrolase_10"/>
    <property type="match status" value="1"/>
</dbReference>
<organism evidence="3 4">
    <name type="scientific">Massilia niabensis</name>
    <dbReference type="NCBI Taxonomy" id="544910"/>
    <lineage>
        <taxon>Bacteria</taxon>
        <taxon>Pseudomonadati</taxon>
        <taxon>Pseudomonadota</taxon>
        <taxon>Betaproteobacteria</taxon>
        <taxon>Burkholderiales</taxon>
        <taxon>Oxalobacteraceae</taxon>
        <taxon>Telluria group</taxon>
        <taxon>Massilia</taxon>
    </lineage>
</organism>
<evidence type="ECO:0000313" key="4">
    <source>
        <dbReference type="Proteomes" id="UP001596050"/>
    </source>
</evidence>
<proteinExistence type="predicted"/>
<evidence type="ECO:0000259" key="2">
    <source>
        <dbReference type="Pfam" id="PF20091"/>
    </source>
</evidence>
<comment type="caution">
    <text evidence="3">The sequence shown here is derived from an EMBL/GenBank/DDBJ whole genome shotgun (WGS) entry which is preliminary data.</text>
</comment>
<reference evidence="4" key="1">
    <citation type="journal article" date="2019" name="Int. J. Syst. Evol. Microbiol.">
        <title>The Global Catalogue of Microorganisms (GCM) 10K type strain sequencing project: providing services to taxonomists for standard genome sequencing and annotation.</title>
        <authorList>
            <consortium name="The Broad Institute Genomics Platform"/>
            <consortium name="The Broad Institute Genome Sequencing Center for Infectious Disease"/>
            <person name="Wu L."/>
            <person name="Ma J."/>
        </authorList>
    </citation>
    <scope>NUCLEOTIDE SEQUENCE [LARGE SCALE GENOMIC DNA]</scope>
    <source>
        <strain evidence="4">KACC 12649</strain>
    </source>
</reference>
<accession>A0ABW0LA30</accession>
<gene>
    <name evidence="3" type="ORF">ACFPN5_20705</name>
</gene>
<feature type="signal peptide" evidence="1">
    <location>
        <begin position="1"/>
        <end position="25"/>
    </location>
</feature>
<keyword evidence="3" id="KW-0378">Hydrolase</keyword>
<dbReference type="InterPro" id="IPR045394">
    <property type="entry name" value="Abhydrolase_dom"/>
</dbReference>